<dbReference type="EMBL" id="JAAGNA010000536">
    <property type="protein sequence ID" value="NEC49976.1"/>
    <property type="molecule type" value="Genomic_DNA"/>
</dbReference>
<reference evidence="2 3" key="1">
    <citation type="submission" date="2020-01" db="EMBL/GenBank/DDBJ databases">
        <title>Insect and environment-associated Actinomycetes.</title>
        <authorList>
            <person name="Currrie C."/>
            <person name="Chevrette M."/>
            <person name="Carlson C."/>
            <person name="Stubbendieck R."/>
            <person name="Wendt-Pienkowski E."/>
        </authorList>
    </citation>
    <scope>NUCLEOTIDE SEQUENCE [LARGE SCALE GENOMIC DNA]</scope>
    <source>
        <strain evidence="2 3">SID8189</strain>
    </source>
</reference>
<evidence type="ECO:0000313" key="2">
    <source>
        <dbReference type="EMBL" id="NEC49976.1"/>
    </source>
</evidence>
<dbReference type="AlphaFoldDB" id="A0A9X5CK54"/>
<gene>
    <name evidence="2" type="ORF">G3I18_15525</name>
</gene>
<feature type="compositionally biased region" description="Polar residues" evidence="1">
    <location>
        <begin position="15"/>
        <end position="27"/>
    </location>
</feature>
<comment type="caution">
    <text evidence="2">The sequence shown here is derived from an EMBL/GenBank/DDBJ whole genome shotgun (WGS) entry which is preliminary data.</text>
</comment>
<keyword evidence="3" id="KW-1185">Reference proteome</keyword>
<evidence type="ECO:0000256" key="1">
    <source>
        <dbReference type="SAM" id="MobiDB-lite"/>
    </source>
</evidence>
<dbReference type="RefSeq" id="WP_163089148.1">
    <property type="nucleotide sequence ID" value="NZ_JAAGNA010000536.1"/>
</dbReference>
<sequence>MKPETSCAGPAGAAATNTEPASVTTVAAATGRQSRRADYEYASHRKGSTDVPDSGPLKLICLSDEEQGVSLRVIGGMSFSGTDQYDALHAEIVVSTGFVSGRVELYLNAYDLDSWAEVLESLAAGRKAAWLESGRSPRIMIDPTEENESGCTEVSVCDVTGSQVFVTVPIVHQPDWVAHRQMLAAVRSRFRLER</sequence>
<dbReference type="InterPro" id="IPR046003">
    <property type="entry name" value="DUF5959"/>
</dbReference>
<organism evidence="2 3">
    <name type="scientific">Actinospica acidiphila</name>
    <dbReference type="NCBI Taxonomy" id="304899"/>
    <lineage>
        <taxon>Bacteria</taxon>
        <taxon>Bacillati</taxon>
        <taxon>Actinomycetota</taxon>
        <taxon>Actinomycetes</taxon>
        <taxon>Catenulisporales</taxon>
        <taxon>Actinospicaceae</taxon>
        <taxon>Actinospica</taxon>
    </lineage>
</organism>
<name>A0A9X5CK54_9ACTN</name>
<dbReference type="Pfam" id="PF19384">
    <property type="entry name" value="DUF5959"/>
    <property type="match status" value="1"/>
</dbReference>
<proteinExistence type="predicted"/>
<dbReference type="Proteomes" id="UP000471745">
    <property type="component" value="Unassembled WGS sequence"/>
</dbReference>
<protein>
    <submittedName>
        <fullName evidence="2">Uncharacterized protein</fullName>
    </submittedName>
</protein>
<accession>A0A9X5CK54</accession>
<feature type="region of interest" description="Disordered" evidence="1">
    <location>
        <begin position="1"/>
        <end position="50"/>
    </location>
</feature>
<evidence type="ECO:0000313" key="3">
    <source>
        <dbReference type="Proteomes" id="UP000471745"/>
    </source>
</evidence>